<dbReference type="OrthoDB" id="7593424at2"/>
<dbReference type="Proteomes" id="UP000033448">
    <property type="component" value="Unassembled WGS sequence"/>
</dbReference>
<feature type="domain" description="Restriction endonuclease type IV Mrr" evidence="1">
    <location>
        <begin position="247"/>
        <end position="372"/>
    </location>
</feature>
<evidence type="ECO:0000259" key="1">
    <source>
        <dbReference type="Pfam" id="PF04471"/>
    </source>
</evidence>
<gene>
    <name evidence="2" type="ORF">RL72_03811</name>
</gene>
<dbReference type="AlphaFoldDB" id="A0A0F0K967"/>
<reference evidence="2 3" key="1">
    <citation type="submission" date="2015-02" db="EMBL/GenBank/DDBJ databases">
        <title>Draft genome sequences of ten Microbacterium spp. with emphasis on heavy metal contaminated environments.</title>
        <authorList>
            <person name="Corretto E."/>
        </authorList>
    </citation>
    <scope>NUCLEOTIDE SEQUENCE [LARGE SCALE GENOMIC DNA]</scope>
    <source>
        <strain evidence="2 3">DSM 23848</strain>
    </source>
</reference>
<dbReference type="InterPro" id="IPR011856">
    <property type="entry name" value="tRNA_endonuc-like_dom_sf"/>
</dbReference>
<comment type="caution">
    <text evidence="2">The sequence shown here is derived from an EMBL/GenBank/DDBJ whole genome shotgun (WGS) entry which is preliminary data.</text>
</comment>
<name>A0A0F0K967_9MICO</name>
<keyword evidence="3" id="KW-1185">Reference proteome</keyword>
<dbReference type="PATRIC" id="fig|582680.7.peg.3869"/>
<accession>A0A0F0K967</accession>
<protein>
    <recommendedName>
        <fullName evidence="1">Restriction endonuclease type IV Mrr domain-containing protein</fullName>
    </recommendedName>
</protein>
<dbReference type="Pfam" id="PF04471">
    <property type="entry name" value="Mrr_cat"/>
    <property type="match status" value="1"/>
</dbReference>
<dbReference type="GO" id="GO:0004519">
    <property type="term" value="F:endonuclease activity"/>
    <property type="evidence" value="ECO:0007669"/>
    <property type="project" value="InterPro"/>
</dbReference>
<proteinExistence type="predicted"/>
<organism evidence="2 3">
    <name type="scientific">Microbacterium azadirachtae</name>
    <dbReference type="NCBI Taxonomy" id="582680"/>
    <lineage>
        <taxon>Bacteria</taxon>
        <taxon>Bacillati</taxon>
        <taxon>Actinomycetota</taxon>
        <taxon>Actinomycetes</taxon>
        <taxon>Micrococcales</taxon>
        <taxon>Microbacteriaceae</taxon>
        <taxon>Microbacterium</taxon>
    </lineage>
</organism>
<dbReference type="InterPro" id="IPR007560">
    <property type="entry name" value="Restrct_endonuc_IV_Mrr"/>
</dbReference>
<dbReference type="Gene3D" id="3.40.1350.10">
    <property type="match status" value="1"/>
</dbReference>
<dbReference type="EMBL" id="JYIT01000086">
    <property type="protein sequence ID" value="KJL17562.1"/>
    <property type="molecule type" value="Genomic_DNA"/>
</dbReference>
<dbReference type="GO" id="GO:0009307">
    <property type="term" value="P:DNA restriction-modification system"/>
    <property type="evidence" value="ECO:0007669"/>
    <property type="project" value="InterPro"/>
</dbReference>
<dbReference type="RefSeq" id="WP_082072508.1">
    <property type="nucleotide sequence ID" value="NZ_JYIT01000086.1"/>
</dbReference>
<dbReference type="GO" id="GO:0003677">
    <property type="term" value="F:DNA binding"/>
    <property type="evidence" value="ECO:0007669"/>
    <property type="project" value="InterPro"/>
</dbReference>
<evidence type="ECO:0000313" key="3">
    <source>
        <dbReference type="Proteomes" id="UP000033448"/>
    </source>
</evidence>
<sequence>MDLDELLRVMDRAAANLAKLQAIWDRAQPMIPTRPQRGTSREYEDLRRSWTPLLAGLPPIDGTTVTEELPDIDEAGQSFIYHYEFDEPTYDLENRLERPGHQLDEYRFRLGQARRRAIHDRLDELTSTVNVTLTQIIESFEPDSSARVEDPRTAVVADSVSEIERLLGDTTERKGRWGDLHRHLHFGQGHDWHDIAEMDWPSVRADIEAASLSELDPLPVPAIDLGVAASARPTGGASIGLDWSVIDDDGFERLLFDLLRGFPSYQNVEWLMKTRAPDRGRDLSAERVIKDDGGTTRTERVIIQAKHWTSKSVAPADITNTLAALSLWEPPIVRALVIATSGRFTTDAVAVVEKHNSDGKLPLIELWPDSRLETQLSQRPDLVALYRLRP</sequence>
<evidence type="ECO:0000313" key="2">
    <source>
        <dbReference type="EMBL" id="KJL17562.1"/>
    </source>
</evidence>